<organism evidence="3 4">
    <name type="scientific">Verticiella sediminum</name>
    <dbReference type="NCBI Taxonomy" id="1247510"/>
    <lineage>
        <taxon>Bacteria</taxon>
        <taxon>Pseudomonadati</taxon>
        <taxon>Pseudomonadota</taxon>
        <taxon>Betaproteobacteria</taxon>
        <taxon>Burkholderiales</taxon>
        <taxon>Alcaligenaceae</taxon>
        <taxon>Verticiella</taxon>
    </lineage>
</organism>
<accession>A0A556B1D3</accession>
<comment type="similarity">
    <text evidence="1">Belongs to the UPF0065 (bug) family.</text>
</comment>
<feature type="signal peptide" evidence="2">
    <location>
        <begin position="1"/>
        <end position="43"/>
    </location>
</feature>
<reference evidence="3 4" key="1">
    <citation type="submission" date="2019-07" db="EMBL/GenBank/DDBJ databases">
        <title>Qingshengfaniella alkalisoli gen. nov., sp. nov., isolated from saline soil.</title>
        <authorList>
            <person name="Xu L."/>
            <person name="Huang X.-X."/>
            <person name="Sun J.-Q."/>
        </authorList>
    </citation>
    <scope>NUCLEOTIDE SEQUENCE [LARGE SCALE GENOMIC DNA]</scope>
    <source>
        <strain evidence="3 4">DSM 27279</strain>
    </source>
</reference>
<comment type="caution">
    <text evidence="3">The sequence shown here is derived from an EMBL/GenBank/DDBJ whole genome shotgun (WGS) entry which is preliminary data.</text>
</comment>
<dbReference type="PIRSF" id="PIRSF017082">
    <property type="entry name" value="YflP"/>
    <property type="match status" value="1"/>
</dbReference>
<dbReference type="InterPro" id="IPR042100">
    <property type="entry name" value="Bug_dom1"/>
</dbReference>
<feature type="chain" id="PRO_5022080433" evidence="2">
    <location>
        <begin position="44"/>
        <end position="342"/>
    </location>
</feature>
<dbReference type="Gene3D" id="3.40.190.10">
    <property type="entry name" value="Periplasmic binding protein-like II"/>
    <property type="match status" value="1"/>
</dbReference>
<evidence type="ECO:0000256" key="1">
    <source>
        <dbReference type="ARBA" id="ARBA00006987"/>
    </source>
</evidence>
<evidence type="ECO:0000313" key="4">
    <source>
        <dbReference type="Proteomes" id="UP000318405"/>
    </source>
</evidence>
<dbReference type="Proteomes" id="UP000318405">
    <property type="component" value="Unassembled WGS sequence"/>
</dbReference>
<sequence length="342" mass="35611">MQRSAFDNSNEETNMRNAGLANLLKVSALLLCAASLLGAPARAEDWPTHAVRIIVPYPPGGNADGLARLVGDGLSRKLQANFVVENRPGGTGMVGTEAVARAEPDGYTLLLGTYSTFATLPVLSKMSPEPLDIIDVVGGVAGYVPVLAVSKQLNVATLEELIALAKGDPGKLTFGSVGVGASSHINGEILQHAAGIDMLHVPFKGSNQSVTALMGGQIDVLIDGVTVAAAKSGRVVPLAAFYKSRHEELPDVPTAEEAGVPVRLPTGPTFGVFAPKGVAPGIMAKLQDALESVTNDPEFHTKAVALSLTSDWTNAADFRRALEADLEFNRAFLPTIGLGTSQ</sequence>
<dbReference type="PANTHER" id="PTHR42928">
    <property type="entry name" value="TRICARBOXYLATE-BINDING PROTEIN"/>
    <property type="match status" value="1"/>
</dbReference>
<keyword evidence="2" id="KW-0732">Signal</keyword>
<evidence type="ECO:0000256" key="2">
    <source>
        <dbReference type="SAM" id="SignalP"/>
    </source>
</evidence>
<dbReference type="Pfam" id="PF03401">
    <property type="entry name" value="TctC"/>
    <property type="match status" value="1"/>
</dbReference>
<dbReference type="OrthoDB" id="9811425at2"/>
<dbReference type="CDD" id="cd07012">
    <property type="entry name" value="PBP2_Bug_TTT"/>
    <property type="match status" value="1"/>
</dbReference>
<dbReference type="InterPro" id="IPR005064">
    <property type="entry name" value="BUG"/>
</dbReference>
<keyword evidence="4" id="KW-1185">Reference proteome</keyword>
<protein>
    <submittedName>
        <fullName evidence="3">Tripartite tricarboxylate transporter substrate binding protein</fullName>
    </submittedName>
</protein>
<evidence type="ECO:0000313" key="3">
    <source>
        <dbReference type="EMBL" id="TSH98980.1"/>
    </source>
</evidence>
<gene>
    <name evidence="3" type="ORF">FOZ76_00995</name>
</gene>
<dbReference type="PANTHER" id="PTHR42928:SF5">
    <property type="entry name" value="BLR1237 PROTEIN"/>
    <property type="match status" value="1"/>
</dbReference>
<dbReference type="SUPFAM" id="SSF53850">
    <property type="entry name" value="Periplasmic binding protein-like II"/>
    <property type="match status" value="1"/>
</dbReference>
<dbReference type="AlphaFoldDB" id="A0A556B1D3"/>
<proteinExistence type="inferred from homology"/>
<dbReference type="Gene3D" id="3.40.190.150">
    <property type="entry name" value="Bordetella uptake gene, domain 1"/>
    <property type="match status" value="1"/>
</dbReference>
<dbReference type="EMBL" id="VLTJ01000002">
    <property type="protein sequence ID" value="TSH98980.1"/>
    <property type="molecule type" value="Genomic_DNA"/>
</dbReference>
<name>A0A556B1D3_9BURK</name>